<keyword evidence="11 14" id="KW-1133">Transmembrane helix</keyword>
<keyword evidence="12" id="KW-0902">Two-component regulatory system</keyword>
<gene>
    <name evidence="17" type="ORF">A2937_01595</name>
</gene>
<dbReference type="InterPro" id="IPR004358">
    <property type="entry name" value="Sig_transdc_His_kin-like_C"/>
</dbReference>
<dbReference type="PANTHER" id="PTHR45453:SF1">
    <property type="entry name" value="PHOSPHATE REGULON SENSOR PROTEIN PHOR"/>
    <property type="match status" value="1"/>
</dbReference>
<evidence type="ECO:0000256" key="13">
    <source>
        <dbReference type="ARBA" id="ARBA00023136"/>
    </source>
</evidence>
<dbReference type="CDD" id="cd18774">
    <property type="entry name" value="PDC2_HK_sensor"/>
    <property type="match status" value="1"/>
</dbReference>
<keyword evidence="5" id="KW-0597">Phosphoprotein</keyword>
<protein>
    <recommendedName>
        <fullName evidence="3">histidine kinase</fullName>
        <ecNumber evidence="3">2.7.13.3</ecNumber>
    </recommendedName>
</protein>
<dbReference type="PROSITE" id="PS50109">
    <property type="entry name" value="HIS_KIN"/>
    <property type="match status" value="1"/>
</dbReference>
<dbReference type="EC" id="2.7.13.3" evidence="3"/>
<dbReference type="Pfam" id="PF00989">
    <property type="entry name" value="PAS"/>
    <property type="match status" value="1"/>
</dbReference>
<dbReference type="Gene3D" id="1.10.287.130">
    <property type="match status" value="1"/>
</dbReference>
<dbReference type="Proteomes" id="UP000177987">
    <property type="component" value="Unassembled WGS sequence"/>
</dbReference>
<name>A0A1G2SI48_9BACT</name>
<dbReference type="EMBL" id="MHUW01000001">
    <property type="protein sequence ID" value="OHA84412.1"/>
    <property type="molecule type" value="Genomic_DNA"/>
</dbReference>
<proteinExistence type="predicted"/>
<evidence type="ECO:0000259" key="16">
    <source>
        <dbReference type="PROSITE" id="PS50112"/>
    </source>
</evidence>
<evidence type="ECO:0000256" key="8">
    <source>
        <dbReference type="ARBA" id="ARBA00022741"/>
    </source>
</evidence>
<evidence type="ECO:0000256" key="4">
    <source>
        <dbReference type="ARBA" id="ARBA00022475"/>
    </source>
</evidence>
<evidence type="ECO:0000259" key="15">
    <source>
        <dbReference type="PROSITE" id="PS50109"/>
    </source>
</evidence>
<dbReference type="InterPro" id="IPR000014">
    <property type="entry name" value="PAS"/>
</dbReference>
<dbReference type="SMART" id="SM00091">
    <property type="entry name" value="PAS"/>
    <property type="match status" value="1"/>
</dbReference>
<dbReference type="InterPro" id="IPR005467">
    <property type="entry name" value="His_kinase_dom"/>
</dbReference>
<dbReference type="InterPro" id="IPR036097">
    <property type="entry name" value="HisK_dim/P_sf"/>
</dbReference>
<dbReference type="SUPFAM" id="SSF55874">
    <property type="entry name" value="ATPase domain of HSP90 chaperone/DNA topoisomerase II/histidine kinase"/>
    <property type="match status" value="1"/>
</dbReference>
<evidence type="ECO:0000256" key="11">
    <source>
        <dbReference type="ARBA" id="ARBA00022989"/>
    </source>
</evidence>
<feature type="transmembrane region" description="Helical" evidence="14">
    <location>
        <begin position="238"/>
        <end position="257"/>
    </location>
</feature>
<dbReference type="SUPFAM" id="SSF47384">
    <property type="entry name" value="Homodimeric domain of signal transducing histidine kinase"/>
    <property type="match status" value="1"/>
</dbReference>
<evidence type="ECO:0000256" key="14">
    <source>
        <dbReference type="SAM" id="Phobius"/>
    </source>
</evidence>
<dbReference type="InterPro" id="IPR050351">
    <property type="entry name" value="BphY/WalK/GraS-like"/>
</dbReference>
<sequence>MGASLVHAKFDNVVDVGTSLASRARVYQNIEKGDWDGAMKSLEGTPPDFPYIDTVSFLDNKGILKAIISPNPEIIGKNFAYRDYYQGVSKDWRPYVSAAFTSVIAPKHNIITVSVPVKSLEQKVLGILVFAVNLDAVVRWSKDINIVAGGFIYVVDKNGILVAHPNLNVGGDLIDYSSDTTVQKILRGEHGVEVVQNSIENEEQVVAYAPVQDYGFGVAVVQQTRVAFAERNHQAVEFAIIWVLLILITSFSFYRILQSRTAVKAQRDRERTLLESIGDGVVAIDRDWRITLWNKAASTITGWSKEEALGQPLRAIIKFIRERDRKENIAFIEDTMVSGNPSSMEAGTLLIKKDGSEVVAGDSVSPLVGTSGNIEGAVIVFRDASKERESMHLRSDFAYASHQLRTPVTEAVWNLETAMTAQSPEKRQEFMWIAHHALMSVKALAEHLVKVSEIDQGDIMAQKATVKLVDLFTELEHDLEYKVNVCKVALVIEPMSHLIAVKTDPKLLKKALFEIIENAVIYSRENTEVKVVATLEEKDLLVKVTDVGVGITDEEQAIIFTKFFRGSNRPSGVPGSGLGLYIAKEYIKLLGGKIWFTSEEGKGTTFYVSVPVE</sequence>
<dbReference type="NCBIfam" id="TIGR00229">
    <property type="entry name" value="sensory_box"/>
    <property type="match status" value="1"/>
</dbReference>
<keyword evidence="6" id="KW-0808">Transferase</keyword>
<dbReference type="InterPro" id="IPR013767">
    <property type="entry name" value="PAS_fold"/>
</dbReference>
<dbReference type="InterPro" id="IPR003594">
    <property type="entry name" value="HATPase_dom"/>
</dbReference>
<dbReference type="GO" id="GO:0006355">
    <property type="term" value="P:regulation of DNA-templated transcription"/>
    <property type="evidence" value="ECO:0007669"/>
    <property type="project" value="InterPro"/>
</dbReference>
<comment type="subcellular location">
    <subcellularLocation>
        <location evidence="2">Cell membrane</location>
        <topology evidence="2">Multi-pass membrane protein</topology>
    </subcellularLocation>
</comment>
<keyword evidence="13 14" id="KW-0472">Membrane</keyword>
<dbReference type="Pfam" id="PF02743">
    <property type="entry name" value="dCache_1"/>
    <property type="match status" value="1"/>
</dbReference>
<dbReference type="GO" id="GO:0000155">
    <property type="term" value="F:phosphorelay sensor kinase activity"/>
    <property type="evidence" value="ECO:0007669"/>
    <property type="project" value="InterPro"/>
</dbReference>
<evidence type="ECO:0000256" key="2">
    <source>
        <dbReference type="ARBA" id="ARBA00004651"/>
    </source>
</evidence>
<dbReference type="InterPro" id="IPR033479">
    <property type="entry name" value="dCache_1"/>
</dbReference>
<accession>A0A1G2SI48</accession>
<keyword evidence="8" id="KW-0547">Nucleotide-binding</keyword>
<dbReference type="InterPro" id="IPR029151">
    <property type="entry name" value="Sensor-like_sf"/>
</dbReference>
<dbReference type="GO" id="GO:0005886">
    <property type="term" value="C:plasma membrane"/>
    <property type="evidence" value="ECO:0007669"/>
    <property type="project" value="UniProtKB-SubCell"/>
</dbReference>
<dbReference type="PRINTS" id="PR00344">
    <property type="entry name" value="BCTRLSENSOR"/>
</dbReference>
<keyword evidence="9" id="KW-0418">Kinase</keyword>
<evidence type="ECO:0000313" key="18">
    <source>
        <dbReference type="Proteomes" id="UP000177987"/>
    </source>
</evidence>
<dbReference type="SUPFAM" id="SSF55785">
    <property type="entry name" value="PYP-like sensor domain (PAS domain)"/>
    <property type="match status" value="1"/>
</dbReference>
<comment type="catalytic activity">
    <reaction evidence="1">
        <text>ATP + protein L-histidine = ADP + protein N-phospho-L-histidine.</text>
        <dbReference type="EC" id="2.7.13.3"/>
    </reaction>
</comment>
<dbReference type="GO" id="GO:0004721">
    <property type="term" value="F:phosphoprotein phosphatase activity"/>
    <property type="evidence" value="ECO:0007669"/>
    <property type="project" value="TreeGrafter"/>
</dbReference>
<feature type="domain" description="PAS" evidence="16">
    <location>
        <begin position="266"/>
        <end position="339"/>
    </location>
</feature>
<dbReference type="InterPro" id="IPR035965">
    <property type="entry name" value="PAS-like_dom_sf"/>
</dbReference>
<evidence type="ECO:0000256" key="10">
    <source>
        <dbReference type="ARBA" id="ARBA00022840"/>
    </source>
</evidence>
<dbReference type="STRING" id="1802727.A2937_01595"/>
<keyword evidence="4" id="KW-1003">Cell membrane</keyword>
<organism evidence="17 18">
    <name type="scientific">Candidatus Yonathbacteria bacterium RIFCSPLOWO2_01_FULL_47_33b</name>
    <dbReference type="NCBI Taxonomy" id="1802727"/>
    <lineage>
        <taxon>Bacteria</taxon>
        <taxon>Candidatus Yonathiibacteriota</taxon>
    </lineage>
</organism>
<evidence type="ECO:0000256" key="6">
    <source>
        <dbReference type="ARBA" id="ARBA00022679"/>
    </source>
</evidence>
<evidence type="ECO:0000256" key="3">
    <source>
        <dbReference type="ARBA" id="ARBA00012438"/>
    </source>
</evidence>
<dbReference type="InterPro" id="IPR036890">
    <property type="entry name" value="HATPase_C_sf"/>
</dbReference>
<evidence type="ECO:0000313" key="17">
    <source>
        <dbReference type="EMBL" id="OHA84412.1"/>
    </source>
</evidence>
<evidence type="ECO:0000256" key="1">
    <source>
        <dbReference type="ARBA" id="ARBA00000085"/>
    </source>
</evidence>
<evidence type="ECO:0000256" key="7">
    <source>
        <dbReference type="ARBA" id="ARBA00022692"/>
    </source>
</evidence>
<dbReference type="CDD" id="cd18773">
    <property type="entry name" value="PDC1_HK_sensor"/>
    <property type="match status" value="1"/>
</dbReference>
<feature type="domain" description="Histidine kinase" evidence="15">
    <location>
        <begin position="399"/>
        <end position="613"/>
    </location>
</feature>
<evidence type="ECO:0000256" key="9">
    <source>
        <dbReference type="ARBA" id="ARBA00022777"/>
    </source>
</evidence>
<dbReference type="GO" id="GO:0005524">
    <property type="term" value="F:ATP binding"/>
    <property type="evidence" value="ECO:0007669"/>
    <property type="project" value="UniProtKB-KW"/>
</dbReference>
<reference evidence="17 18" key="1">
    <citation type="journal article" date="2016" name="Nat. Commun.">
        <title>Thousands of microbial genomes shed light on interconnected biogeochemical processes in an aquifer system.</title>
        <authorList>
            <person name="Anantharaman K."/>
            <person name="Brown C.T."/>
            <person name="Hug L.A."/>
            <person name="Sharon I."/>
            <person name="Castelle C.J."/>
            <person name="Probst A.J."/>
            <person name="Thomas B.C."/>
            <person name="Singh A."/>
            <person name="Wilkins M.J."/>
            <person name="Karaoz U."/>
            <person name="Brodie E.L."/>
            <person name="Williams K.H."/>
            <person name="Hubbard S.S."/>
            <person name="Banfield J.F."/>
        </authorList>
    </citation>
    <scope>NUCLEOTIDE SEQUENCE [LARGE SCALE GENOMIC DNA]</scope>
</reference>
<comment type="caution">
    <text evidence="17">The sequence shown here is derived from an EMBL/GenBank/DDBJ whole genome shotgun (WGS) entry which is preliminary data.</text>
</comment>
<dbReference type="SUPFAM" id="SSF103190">
    <property type="entry name" value="Sensory domain-like"/>
    <property type="match status" value="2"/>
</dbReference>
<dbReference type="PANTHER" id="PTHR45453">
    <property type="entry name" value="PHOSPHATE REGULON SENSOR PROTEIN PHOR"/>
    <property type="match status" value="1"/>
</dbReference>
<dbReference type="CDD" id="cd00130">
    <property type="entry name" value="PAS"/>
    <property type="match status" value="1"/>
</dbReference>
<dbReference type="Gene3D" id="3.30.565.10">
    <property type="entry name" value="Histidine kinase-like ATPase, C-terminal domain"/>
    <property type="match status" value="1"/>
</dbReference>
<dbReference type="Gene3D" id="3.30.450.20">
    <property type="entry name" value="PAS domain"/>
    <property type="match status" value="2"/>
</dbReference>
<dbReference type="Pfam" id="PF02518">
    <property type="entry name" value="HATPase_c"/>
    <property type="match status" value="1"/>
</dbReference>
<keyword evidence="7 14" id="KW-0812">Transmembrane</keyword>
<evidence type="ECO:0000256" key="12">
    <source>
        <dbReference type="ARBA" id="ARBA00023012"/>
    </source>
</evidence>
<keyword evidence="10" id="KW-0067">ATP-binding</keyword>
<dbReference type="PROSITE" id="PS50112">
    <property type="entry name" value="PAS"/>
    <property type="match status" value="1"/>
</dbReference>
<dbReference type="AlphaFoldDB" id="A0A1G2SI48"/>
<dbReference type="SMART" id="SM00387">
    <property type="entry name" value="HATPase_c"/>
    <property type="match status" value="1"/>
</dbReference>
<evidence type="ECO:0000256" key="5">
    <source>
        <dbReference type="ARBA" id="ARBA00022553"/>
    </source>
</evidence>
<dbReference type="GO" id="GO:0016036">
    <property type="term" value="P:cellular response to phosphate starvation"/>
    <property type="evidence" value="ECO:0007669"/>
    <property type="project" value="TreeGrafter"/>
</dbReference>